<dbReference type="InterPro" id="IPR032675">
    <property type="entry name" value="LRR_dom_sf"/>
</dbReference>
<dbReference type="InterPro" id="IPR006553">
    <property type="entry name" value="Leu-rich_rpt_Cys-con_subtyp"/>
</dbReference>
<dbReference type="PANTHER" id="PTHR13318:SF272">
    <property type="entry name" value="OS12G0552700 PROTEIN"/>
    <property type="match status" value="1"/>
</dbReference>
<protein>
    <recommendedName>
        <fullName evidence="1">F-box/LRR-repeat protein 15-like leucin rich repeat domain-containing protein</fullName>
    </recommendedName>
</protein>
<feature type="domain" description="F-box/LRR-repeat protein 15-like leucin rich repeat" evidence="1">
    <location>
        <begin position="347"/>
        <end position="493"/>
    </location>
</feature>
<dbReference type="PANTHER" id="PTHR13318">
    <property type="entry name" value="PARTNER OF PAIRED, ISOFORM B-RELATED"/>
    <property type="match status" value="1"/>
</dbReference>
<gene>
    <name evidence="2" type="ORF">Cgig2_016992</name>
</gene>
<keyword evidence="3" id="KW-1185">Reference proteome</keyword>
<dbReference type="EMBL" id="JAKOGI010000117">
    <property type="protein sequence ID" value="KAJ8443509.1"/>
    <property type="molecule type" value="Genomic_DNA"/>
</dbReference>
<dbReference type="SMART" id="SM00367">
    <property type="entry name" value="LRR_CC"/>
    <property type="match status" value="17"/>
</dbReference>
<dbReference type="Pfam" id="PF13516">
    <property type="entry name" value="LRR_6"/>
    <property type="match status" value="3"/>
</dbReference>
<sequence length="650" mass="70770">MPVPEEEECCPILSLLTDDLLTRIHSHLPDPTHRKSFRLVCQAFHQVDLLARTHLRPLRPDFLPTLIARFSSLQSLDLSVCPRLDDSLAAAISAAISAHRRRLKVLGLSRATGLTPLGLKTLVSGCAPYLEAVDASYWCQRFGDREALALSFAAGLKELRLDKSLAVTDVGLARIAVGCPCLERLSLKWCLEITELGVDLLAKKCLQLKFLDISSLKVTSSSLSSIAMLPKLESLIMVGCVSVDDAGLLSLSNGCPSLKEVDMSRCDGITSAGLCSLIKGHPDLLQLNASHCMVALTFALLDALKNLKFLNVFRVDGARVCHSTFQTINTNRWSLVELGLSKCIGLGDFGITWLITGCANLKVLNLSCCDSVTDAAIAAIAGSCIKLRSLKLESCGSITEESLELLSSSCFLLEELDLTDCCGVNDMALSYLSRCTELKFLKLGLCNNISDKGLIYIALKCSKICELDLYCCPDVGDDGMAVLSIGCNRLKKLNVSYCSSFTDKGMEYIGRLEELCELEMRGLMNVTGAGLQAIAAGCKRLTELDLKHCGNIQDSGFWALACYSKNMRQINLSCCAISDVGLWMIMSNLSCLQDAKLVHLPNVSVGGFEVALRACSLQLKKVKLVVSLKFSLSHEVLQLLWSRGCKVRWD</sequence>
<dbReference type="GO" id="GO:0019005">
    <property type="term" value="C:SCF ubiquitin ligase complex"/>
    <property type="evidence" value="ECO:0007669"/>
    <property type="project" value="TreeGrafter"/>
</dbReference>
<evidence type="ECO:0000313" key="3">
    <source>
        <dbReference type="Proteomes" id="UP001153076"/>
    </source>
</evidence>
<dbReference type="InterPro" id="IPR001611">
    <property type="entry name" value="Leu-rich_rpt"/>
</dbReference>
<comment type="caution">
    <text evidence="2">The sequence shown here is derived from an EMBL/GenBank/DDBJ whole genome shotgun (WGS) entry which is preliminary data.</text>
</comment>
<dbReference type="InterPro" id="IPR057207">
    <property type="entry name" value="FBXL15_LRR"/>
</dbReference>
<accession>A0A9Q1KHD6</accession>
<proteinExistence type="predicted"/>
<evidence type="ECO:0000313" key="2">
    <source>
        <dbReference type="EMBL" id="KAJ8443509.1"/>
    </source>
</evidence>
<dbReference type="Gene3D" id="3.80.10.10">
    <property type="entry name" value="Ribonuclease Inhibitor"/>
    <property type="match status" value="4"/>
</dbReference>
<reference evidence="2" key="1">
    <citation type="submission" date="2022-04" db="EMBL/GenBank/DDBJ databases">
        <title>Carnegiea gigantea Genome sequencing and assembly v2.</title>
        <authorList>
            <person name="Copetti D."/>
            <person name="Sanderson M.J."/>
            <person name="Burquez A."/>
            <person name="Wojciechowski M.F."/>
        </authorList>
    </citation>
    <scope>NUCLEOTIDE SEQUENCE</scope>
    <source>
        <strain evidence="2">SGP5-SGP5p</strain>
        <tissue evidence="2">Aerial part</tissue>
    </source>
</reference>
<dbReference type="FunFam" id="3.80.10.10:FF:000276">
    <property type="entry name" value="F-box/LRR-repeat protein 3"/>
    <property type="match status" value="1"/>
</dbReference>
<dbReference type="Proteomes" id="UP001153076">
    <property type="component" value="Unassembled WGS sequence"/>
</dbReference>
<name>A0A9Q1KHD6_9CARY</name>
<dbReference type="GO" id="GO:0031146">
    <property type="term" value="P:SCF-dependent proteasomal ubiquitin-dependent protein catabolic process"/>
    <property type="evidence" value="ECO:0007669"/>
    <property type="project" value="TreeGrafter"/>
</dbReference>
<dbReference type="AlphaFoldDB" id="A0A9Q1KHD6"/>
<dbReference type="Pfam" id="PF25372">
    <property type="entry name" value="DUF7885"/>
    <property type="match status" value="1"/>
</dbReference>
<dbReference type="OrthoDB" id="423607at2759"/>
<dbReference type="SUPFAM" id="SSF52047">
    <property type="entry name" value="RNI-like"/>
    <property type="match status" value="2"/>
</dbReference>
<evidence type="ECO:0000259" key="1">
    <source>
        <dbReference type="Pfam" id="PF25372"/>
    </source>
</evidence>
<organism evidence="2 3">
    <name type="scientific">Carnegiea gigantea</name>
    <dbReference type="NCBI Taxonomy" id="171969"/>
    <lineage>
        <taxon>Eukaryota</taxon>
        <taxon>Viridiplantae</taxon>
        <taxon>Streptophyta</taxon>
        <taxon>Embryophyta</taxon>
        <taxon>Tracheophyta</taxon>
        <taxon>Spermatophyta</taxon>
        <taxon>Magnoliopsida</taxon>
        <taxon>eudicotyledons</taxon>
        <taxon>Gunneridae</taxon>
        <taxon>Pentapetalae</taxon>
        <taxon>Caryophyllales</taxon>
        <taxon>Cactineae</taxon>
        <taxon>Cactaceae</taxon>
        <taxon>Cactoideae</taxon>
        <taxon>Echinocereeae</taxon>
        <taxon>Carnegiea</taxon>
    </lineage>
</organism>